<dbReference type="SUPFAM" id="SSF50156">
    <property type="entry name" value="PDZ domain-like"/>
    <property type="match status" value="3"/>
</dbReference>
<feature type="region of interest" description="Disordered" evidence="5">
    <location>
        <begin position="1670"/>
        <end position="1689"/>
    </location>
</feature>
<dbReference type="Gene3D" id="2.30.42.10">
    <property type="match status" value="3"/>
</dbReference>
<keyword evidence="3" id="KW-0677">Repeat</keyword>
<dbReference type="GO" id="GO:0000226">
    <property type="term" value="P:microtubule cytoskeleton organization"/>
    <property type="evidence" value="ECO:0007669"/>
    <property type="project" value="TreeGrafter"/>
</dbReference>
<dbReference type="PANTHER" id="PTHR16484:SF17">
    <property type="entry name" value="BAZOOKA, ISOFORM B"/>
    <property type="match status" value="1"/>
</dbReference>
<dbReference type="GO" id="GO:0043296">
    <property type="term" value="C:apical junction complex"/>
    <property type="evidence" value="ECO:0007669"/>
    <property type="project" value="TreeGrafter"/>
</dbReference>
<evidence type="ECO:0000313" key="8">
    <source>
        <dbReference type="WBParaSite" id="SRDH1_26140.2"/>
    </source>
</evidence>
<dbReference type="GO" id="GO:0005912">
    <property type="term" value="C:adherens junction"/>
    <property type="evidence" value="ECO:0007669"/>
    <property type="project" value="TreeGrafter"/>
</dbReference>
<dbReference type="GO" id="GO:0035091">
    <property type="term" value="F:phosphatidylinositol binding"/>
    <property type="evidence" value="ECO:0007669"/>
    <property type="project" value="TreeGrafter"/>
</dbReference>
<evidence type="ECO:0000259" key="6">
    <source>
        <dbReference type="PROSITE" id="PS50106"/>
    </source>
</evidence>
<dbReference type="InterPro" id="IPR001478">
    <property type="entry name" value="PDZ"/>
</dbReference>
<dbReference type="GO" id="GO:0051660">
    <property type="term" value="P:establishment of centrosome localization"/>
    <property type="evidence" value="ECO:0007669"/>
    <property type="project" value="TreeGrafter"/>
</dbReference>
<reference evidence="8" key="2">
    <citation type="submission" date="2023-11" db="UniProtKB">
        <authorList>
            <consortium name="WormBaseParasite"/>
        </authorList>
    </citation>
    <scope>IDENTIFICATION</scope>
</reference>
<dbReference type="GO" id="GO:0045197">
    <property type="term" value="P:establishment or maintenance of epithelial cell apical/basal polarity"/>
    <property type="evidence" value="ECO:0007669"/>
    <property type="project" value="TreeGrafter"/>
</dbReference>
<dbReference type="WBParaSite" id="SRDH1_26140.2">
    <property type="protein sequence ID" value="SRDH1_26140.2"/>
    <property type="gene ID" value="SRDH1_26140"/>
</dbReference>
<comment type="similarity">
    <text evidence="1">Belongs to the PAR3 family.</text>
</comment>
<dbReference type="GO" id="GO:0030010">
    <property type="term" value="P:establishment of cell polarity"/>
    <property type="evidence" value="ECO:0007669"/>
    <property type="project" value="TreeGrafter"/>
</dbReference>
<evidence type="ECO:0000313" key="7">
    <source>
        <dbReference type="Proteomes" id="UP000050792"/>
    </source>
</evidence>
<dbReference type="Pfam" id="PF00595">
    <property type="entry name" value="PDZ"/>
    <property type="match status" value="2"/>
</dbReference>
<dbReference type="GO" id="GO:0016324">
    <property type="term" value="C:apical plasma membrane"/>
    <property type="evidence" value="ECO:0007669"/>
    <property type="project" value="TreeGrafter"/>
</dbReference>
<dbReference type="Proteomes" id="UP000050792">
    <property type="component" value="Unassembled WGS sequence"/>
</dbReference>
<feature type="region of interest" description="Disordered" evidence="5">
    <location>
        <begin position="1127"/>
        <end position="1150"/>
    </location>
</feature>
<dbReference type="SMART" id="SM00228">
    <property type="entry name" value="PDZ"/>
    <property type="match status" value="3"/>
</dbReference>
<dbReference type="PROSITE" id="PS50106">
    <property type="entry name" value="PDZ"/>
    <property type="match status" value="3"/>
</dbReference>
<feature type="region of interest" description="Disordered" evidence="5">
    <location>
        <begin position="1431"/>
        <end position="1474"/>
    </location>
</feature>
<name>A0AA85EVW1_9TREM</name>
<feature type="domain" description="PDZ" evidence="6">
    <location>
        <begin position="1037"/>
        <end position="1123"/>
    </location>
</feature>
<reference evidence="7" key="1">
    <citation type="submission" date="2022-06" db="EMBL/GenBank/DDBJ databases">
        <authorList>
            <person name="Berger JAMES D."/>
            <person name="Berger JAMES D."/>
        </authorList>
    </citation>
    <scope>NUCLEOTIDE SEQUENCE [LARGE SCALE GENOMIC DNA]</scope>
</reference>
<feature type="region of interest" description="Disordered" evidence="5">
    <location>
        <begin position="952"/>
        <end position="972"/>
    </location>
</feature>
<feature type="domain" description="PDZ" evidence="6">
    <location>
        <begin position="1311"/>
        <end position="1407"/>
    </location>
</feature>
<evidence type="ECO:0000256" key="2">
    <source>
        <dbReference type="ARBA" id="ARBA00022618"/>
    </source>
</evidence>
<keyword evidence="4" id="KW-0131">Cell cycle</keyword>
<evidence type="ECO:0000256" key="1">
    <source>
        <dbReference type="ARBA" id="ARBA00005358"/>
    </source>
</evidence>
<sequence>MKLTVCFGDTKVVVPCGLGNLTVRDLTLSGLRRVRHTLPKLGPQDRIVVHSINVARDGGMLDWDDLVCDVVDDREMVTAHFSIATLSNNVKDSCPNRPSTGLDSIFQSLSTPLVVDLCSDIALEPSFHSPIQSSGASEFRDSGLNLAPPCGIGLIQTDINGHIANRLLRIGDGSTSSSNLSLNLSNDSCGLHQPNGAHTSQFPGDIHEWFLNESSHDSNVALHPNTKVNCVSVISSSDNNKKCFTTSPASQSPPTCFNTASSTCEQMKSSPVSCNKSCLNSITVNDTAKHCQRTLSPNVFEMLSNVLSRRRDLIESGWDSDDEDEDVFDPDGGYSYDCQVGKQQNELVSLPNGDTTLHLDTMNNNSDIIPNSLSGRNHCCLDVTESNSHHENINDNFPTVRYISVTSGTCDRPSNHPVISNADIWPLPPPPFSASDVPHVNIPTNLPFRVHSPEDECHIGINTERLIRAVQSHNSFSNSNGPDRFCTTSDIEPNSLVNQSELQNPLSYSQPNSVTQYDNSIRQQNVQHLSNTHIAENNMVSNSLHQSGPDHVQSQYSHTCNVNSTKSLVITSRPVGGLSCSRTTTRLGIAFQSNLTVPTIVEEEEEYSVDSERRLPNLPENETEHQFIDMLRSRTNSLLNNNHIDINETNEEDYPLLRKDYVIEKDQTSVQKCGVLHVNTINNDKCNPSSNELHLSNVQLHSNDNPLITNNHSIRGLPKPDVIRWLENTRDATMSNNCQVVSQSSLSHLSSSASLNQSDCNTDDHRPIDAVPEKISSNIVESPSVNKSQESINSKDSIVTIRLINTKRGENLGIQIKPVFSDTFNSSNDNCSDNNGGSRIECGLEVHCILPNGRVAREQCLSVGDRILSINGISLSGIPFEKGRDIFQEALNEPEIILRVLPHSAYQYSSSLSIQNIDKIKATATEKSEKPSCGLIVIVSDPLSKAKEAEIKSNTNQLKPIPPPPPRRSPNTVLTRIPEGIIKPLIDEFLQEKKQQENNNNQLPSSQELTKSVVNTQTNTVNNNNNSDDLHTSTYHTIHLCKGSNGLGFSLTSRDSLTSSGQKVICVKNILPGGAALIDGQLKPGDLLVKVDNINVNEIGQAQTVALLRSKPVNTLVTLVVKRSRNNSHNEDINNNNNNNDNSNNTNNDNNLDQACLPDLKTMQPSVMCTIASSCCINTVNEQPTKSILSTIPPLSSTLQPITQQQQHNKTVIVEQPSSHDIKIPDKLSEWNCCSSETSQKFHPLPPSHPSYKLHEIDSSHWSLYLLNIHLPLTKTNESDKITTIRQDTDSTIHQSTIKRHTGNPATLGVSVSVRRLSNNSCVNHSDALGGGLSSSTTNATANEKHSSVQIDKTNDSQWNAVFVRTVIDGGPAYQDGRLQVGDRLLTIDGQNLSGLSTTDALNRLKSVIAKDLNESPHPCVHLLIARPRDETNSDNSCANSMENKSENTINKIISSNQRKSSLEMATKESYNDNSDRSKLLLVSAVVHSSESVSMAGGNSHDSFDPPGKYSLSSNHHLAATNLSPSSSSQHLQPRKKSTNLPNTSYPLYLVQNSQSNEEMSKTLHFKSNTCCIATVNVNNSHETTTKSASSLLLLCNTKTIGNNDENIDVNMTNHHNDANNCNNVTNSPIINNSFQYDPKTVNIDYCAVKNVQIPVTSCSTLKHLDSIPSSNSNGTSEHSHHHYRRRRSHHPYRVNEKFYLNSKCCYSNLDQSSKKRLSNYSSSSTEILCDYQHNLYKYQSNDNIVIDDDHDSDDDDDDMDRDKSSMTCYQCLTDDSDLNYDATTPLSDPETERYSYKLDLFSELSLSSVSGDAGDRTLNLNIKKNPITNKSTSHKCYYNHGKYLSDKKCKYRVVYRQPRIDFSQMVLVPFDPASWNGPVLKPRTALNSEELQLIVDMPNSFSSLQNNNNRVDQQPDKNIERRAHNSIVDVDSMYNKQNVKSIDNEAVRMRKAHPKTVISKLFSLVKTTAHRRTTGDQNTISDFENTAESQLPTDDSVRTIFSSENANAIEKRNNCLINLPNHTNTLPTIQNHLYVESSTKNLLKPQSDQSIDLQLYANNKITNSNERSRSSCYATLHERLEPPIHIYDTAHNIKINNTNDQKSDLSNPSNEQVTLLDAKYPASFAPQINITQTTTENVVVNQPEDTSLTQLQTTKYADLSFLPNSSLNSPLSCMPLLLTNSNNTTTNNTDIVQTTTLFNKTIKDLTSQQQSQHRSISSANQHHLTSLSKSTVNRLYDIEISSCSTAYESVMEYIPTCDDVTSKQKTTREVYEDAEVLYRHLSDLKQSNNSDIQTTVIDSSNYH</sequence>
<feature type="region of interest" description="Disordered" evidence="5">
    <location>
        <begin position="1491"/>
        <end position="1544"/>
    </location>
</feature>
<keyword evidence="7" id="KW-1185">Reference proteome</keyword>
<feature type="compositionally biased region" description="Basic residues" evidence="5">
    <location>
        <begin position="1680"/>
        <end position="1689"/>
    </location>
</feature>
<dbReference type="InterPro" id="IPR021922">
    <property type="entry name" value="Par3/HAL_N"/>
</dbReference>
<evidence type="ECO:0000256" key="3">
    <source>
        <dbReference type="ARBA" id="ARBA00022737"/>
    </source>
</evidence>
<evidence type="ECO:0000256" key="5">
    <source>
        <dbReference type="SAM" id="MobiDB-lite"/>
    </source>
</evidence>
<protein>
    <recommendedName>
        <fullName evidence="6">PDZ domain-containing protein</fullName>
    </recommendedName>
</protein>
<dbReference type="GO" id="GO:0007155">
    <property type="term" value="P:cell adhesion"/>
    <property type="evidence" value="ECO:0007669"/>
    <property type="project" value="TreeGrafter"/>
</dbReference>
<dbReference type="InterPro" id="IPR052213">
    <property type="entry name" value="PAR3"/>
</dbReference>
<feature type="domain" description="PDZ" evidence="6">
    <location>
        <begin position="800"/>
        <end position="902"/>
    </location>
</feature>
<dbReference type="GO" id="GO:0005938">
    <property type="term" value="C:cell cortex"/>
    <property type="evidence" value="ECO:0007669"/>
    <property type="project" value="TreeGrafter"/>
</dbReference>
<proteinExistence type="inferred from homology"/>
<organism evidence="7 8">
    <name type="scientific">Schistosoma rodhaini</name>
    <dbReference type="NCBI Taxonomy" id="6188"/>
    <lineage>
        <taxon>Eukaryota</taxon>
        <taxon>Metazoa</taxon>
        <taxon>Spiralia</taxon>
        <taxon>Lophotrochozoa</taxon>
        <taxon>Platyhelminthes</taxon>
        <taxon>Trematoda</taxon>
        <taxon>Digenea</taxon>
        <taxon>Strigeidida</taxon>
        <taxon>Schistosomatoidea</taxon>
        <taxon>Schistosomatidae</taxon>
        <taxon>Schistosoma</taxon>
    </lineage>
</organism>
<dbReference type="PANTHER" id="PTHR16484">
    <property type="entry name" value="PARTITIONING DEFECTIVE 3 RELATED"/>
    <property type="match status" value="1"/>
</dbReference>
<dbReference type="Gene3D" id="3.10.20.90">
    <property type="entry name" value="Phosphatidylinositol 3-kinase Catalytic Subunit, Chain A, domain 1"/>
    <property type="match status" value="1"/>
</dbReference>
<dbReference type="GO" id="GO:0008104">
    <property type="term" value="P:intracellular protein localization"/>
    <property type="evidence" value="ECO:0007669"/>
    <property type="project" value="TreeGrafter"/>
</dbReference>
<feature type="compositionally biased region" description="Polar residues" evidence="5">
    <location>
        <begin position="1434"/>
        <end position="1460"/>
    </location>
</feature>
<accession>A0AA85EVW1</accession>
<dbReference type="InterPro" id="IPR036034">
    <property type="entry name" value="PDZ_sf"/>
</dbReference>
<feature type="compositionally biased region" description="Low complexity" evidence="5">
    <location>
        <begin position="1133"/>
        <end position="1150"/>
    </location>
</feature>
<keyword evidence="2" id="KW-0132">Cell division</keyword>
<dbReference type="CDD" id="cd23058">
    <property type="entry name" value="PDZ2_Par3-like"/>
    <property type="match status" value="1"/>
</dbReference>
<evidence type="ECO:0000256" key="4">
    <source>
        <dbReference type="ARBA" id="ARBA00023306"/>
    </source>
</evidence>
<dbReference type="Pfam" id="PF12053">
    <property type="entry name" value="Par3_HAL_N_term"/>
    <property type="match status" value="1"/>
</dbReference>
<dbReference type="GO" id="GO:0051301">
    <property type="term" value="P:cell division"/>
    <property type="evidence" value="ECO:0007669"/>
    <property type="project" value="UniProtKB-KW"/>
</dbReference>